<evidence type="ECO:0000256" key="1">
    <source>
        <dbReference type="SAM" id="SignalP"/>
    </source>
</evidence>
<feature type="signal peptide" evidence="1">
    <location>
        <begin position="1"/>
        <end position="27"/>
    </location>
</feature>
<gene>
    <name evidence="2" type="ORF">ACG04R_21270</name>
</gene>
<proteinExistence type="predicted"/>
<evidence type="ECO:0000313" key="2">
    <source>
        <dbReference type="EMBL" id="MFG6489228.1"/>
    </source>
</evidence>
<dbReference type="RefSeq" id="WP_394415551.1">
    <property type="nucleotide sequence ID" value="NZ_JBIGIC010000012.1"/>
</dbReference>
<feature type="chain" id="PRO_5046755827" evidence="1">
    <location>
        <begin position="28"/>
        <end position="631"/>
    </location>
</feature>
<sequence>MERAWRRAGARVGAVAALACVLGTAQAADTPPPKLVRDPHYGDTLFHFYQDHYFTAVTSLMASQRFQRVSRHADEAELLRGGLLLSYGLHREAGDVFASLLEKSASPPVRDRAWFYLAKIRYQRGFMAEALDALGRIGKQLPPELDEERVLLHANVLMATQDNAGAARVLDELAKRPEAGLYARYNLGIALIRGGDVAAGSVWLDQLGKAVSPPMPPTDEYRSLRDQANLALGYASLRDDKPEAAWGYLQRVRLEGLQANKALLGYGWALAAAKKHSEALVPWTELLKRDGRDSAVLEARLAVPYSYTQLGAFGQALERYNEAIAVYGKEDAALDESVAAIRAGKLIDGLLAANPGVEMGWFSSIQQLPEMPHAGHLTDVLAQHEFQEAFKNLRDLQFLAGNLKAWQDKLAVFDDMVATRRQAYAERLPKVRAQAGAAGLDALQKRRDDVATELKRVEKEVDFEALPTDRQRALIERVKRVNENLEALGPEAAPDAARRARLATGLLTWDLAQDHVARLWAAQKDLRIIDRELGEAIQRDAALAQAQIDEPARFDAFAKRTAELAVRIAALIPRVATLAQQQQQAAQDIAVAELVRQKERLAQYSVQARFAVAQLHDQANGSREADRAPKP</sequence>
<dbReference type="Proteomes" id="UP001606134">
    <property type="component" value="Unassembled WGS sequence"/>
</dbReference>
<reference evidence="2 3" key="1">
    <citation type="submission" date="2024-08" db="EMBL/GenBank/DDBJ databases">
        <authorList>
            <person name="Lu H."/>
        </authorList>
    </citation>
    <scope>NUCLEOTIDE SEQUENCE [LARGE SCALE GENOMIC DNA]</scope>
    <source>
        <strain evidence="2 3">BYS78W</strain>
    </source>
</reference>
<dbReference type="EMBL" id="JBIGIC010000012">
    <property type="protein sequence ID" value="MFG6489228.1"/>
    <property type="molecule type" value="Genomic_DNA"/>
</dbReference>
<dbReference type="SUPFAM" id="SSF48452">
    <property type="entry name" value="TPR-like"/>
    <property type="match status" value="1"/>
</dbReference>
<dbReference type="Gene3D" id="1.25.40.10">
    <property type="entry name" value="Tetratricopeptide repeat domain"/>
    <property type="match status" value="1"/>
</dbReference>
<comment type="caution">
    <text evidence="2">The sequence shown here is derived from an EMBL/GenBank/DDBJ whole genome shotgun (WGS) entry which is preliminary data.</text>
</comment>
<organism evidence="2 3">
    <name type="scientific">Pelomonas candidula</name>
    <dbReference type="NCBI Taxonomy" id="3299025"/>
    <lineage>
        <taxon>Bacteria</taxon>
        <taxon>Pseudomonadati</taxon>
        <taxon>Pseudomonadota</taxon>
        <taxon>Betaproteobacteria</taxon>
        <taxon>Burkholderiales</taxon>
        <taxon>Sphaerotilaceae</taxon>
        <taxon>Roseateles</taxon>
    </lineage>
</organism>
<dbReference type="InterPro" id="IPR011990">
    <property type="entry name" value="TPR-like_helical_dom_sf"/>
</dbReference>
<keyword evidence="1" id="KW-0732">Signal</keyword>
<protein>
    <submittedName>
        <fullName evidence="2">Tetratricopeptide repeat protein</fullName>
    </submittedName>
</protein>
<keyword evidence="3" id="KW-1185">Reference proteome</keyword>
<accession>A0ABW7HHS7</accession>
<name>A0ABW7HHS7_9BURK</name>
<evidence type="ECO:0000313" key="3">
    <source>
        <dbReference type="Proteomes" id="UP001606134"/>
    </source>
</evidence>